<accession>A0A858MRU1</accession>
<evidence type="ECO:0000313" key="2">
    <source>
        <dbReference type="Proteomes" id="UP000671973"/>
    </source>
</evidence>
<protein>
    <submittedName>
        <fullName evidence="1">Uncharacterized protein</fullName>
    </submittedName>
</protein>
<sequence>MEDPIKPEQTPEPAEKLIWLFTVNIVYNVENGLERHRPVNVIVKTFNPYISETVLGNVQQSAQIQAMEYKKIPRKAKILDAIITSFNLLGQMTDEQFHKKVTPEAAPSEQG</sequence>
<name>A0A858MRU1_9CAUD</name>
<reference evidence="1 2" key="1">
    <citation type="submission" date="2020-03" db="EMBL/GenBank/DDBJ databases">
        <authorList>
            <person name="Holtappels D."/>
            <person name="Bomans J.P.J."/>
            <person name="Lavigne R."/>
            <person name="Wagemans J."/>
        </authorList>
    </citation>
    <scope>NUCLEOTIDE SEQUENCE [LARGE SCALE GENOMIC DNA]</scope>
    <source>
        <strain evidence="1 2">OLIVR1</strain>
    </source>
</reference>
<dbReference type="EMBL" id="MT234338">
    <property type="protein sequence ID" value="QIW87268.1"/>
    <property type="molecule type" value="Genomic_DNA"/>
</dbReference>
<evidence type="ECO:0000313" key="1">
    <source>
        <dbReference type="EMBL" id="QIW87268.1"/>
    </source>
</evidence>
<gene>
    <name evidence="1" type="ORF">Ab1vBOLIVR1_gp73</name>
</gene>
<proteinExistence type="predicted"/>
<organism evidence="1 2">
    <name type="scientific">Agrobacterium phage OLIVR1</name>
    <dbReference type="NCBI Taxonomy" id="2723769"/>
    <lineage>
        <taxon>Viruses</taxon>
        <taxon>Duplodnaviria</taxon>
        <taxon>Heunggongvirae</taxon>
        <taxon>Uroviricota</taxon>
        <taxon>Caudoviricetes</taxon>
        <taxon>Schitoviridae</taxon>
        <taxon>Oliverunavirus</taxon>
        <taxon>Oliverunavirus OLIVR1</taxon>
    </lineage>
</organism>
<dbReference type="Proteomes" id="UP000671973">
    <property type="component" value="Segment"/>
</dbReference>
<keyword evidence="2" id="KW-1185">Reference proteome</keyword>